<dbReference type="AlphaFoldDB" id="A0A843W2B8"/>
<feature type="domain" description="Peptidase S8/S53" evidence="4">
    <location>
        <begin position="276"/>
        <end position="368"/>
    </location>
</feature>
<reference evidence="5" key="1">
    <citation type="submission" date="2017-07" db="EMBL/GenBank/DDBJ databases">
        <title>Taro Niue Genome Assembly and Annotation.</title>
        <authorList>
            <person name="Atibalentja N."/>
            <person name="Keating K."/>
            <person name="Fields C.J."/>
        </authorList>
    </citation>
    <scope>NUCLEOTIDE SEQUENCE</scope>
    <source>
        <strain evidence="5">Niue_2</strain>
        <tissue evidence="5">Leaf</tissue>
    </source>
</reference>
<evidence type="ECO:0000259" key="4">
    <source>
        <dbReference type="Pfam" id="PF00082"/>
    </source>
</evidence>
<evidence type="ECO:0000256" key="3">
    <source>
        <dbReference type="SAM" id="MobiDB-lite"/>
    </source>
</evidence>
<dbReference type="Pfam" id="PF00082">
    <property type="entry name" value="Peptidase_S8"/>
    <property type="match status" value="1"/>
</dbReference>
<evidence type="ECO:0000313" key="6">
    <source>
        <dbReference type="Proteomes" id="UP000652761"/>
    </source>
</evidence>
<evidence type="ECO:0000256" key="2">
    <source>
        <dbReference type="ARBA" id="ARBA00022729"/>
    </source>
</evidence>
<dbReference type="CDD" id="cd02120">
    <property type="entry name" value="PA_subtilisin_like"/>
    <property type="match status" value="1"/>
</dbReference>
<protein>
    <recommendedName>
        <fullName evidence="4">Peptidase S8/S53 domain-containing protein</fullName>
    </recommendedName>
</protein>
<dbReference type="OrthoDB" id="640735at2759"/>
<dbReference type="InterPro" id="IPR045051">
    <property type="entry name" value="SBT"/>
</dbReference>
<dbReference type="Gene3D" id="2.60.40.2310">
    <property type="match status" value="1"/>
</dbReference>
<sequence length="465" mass="50819">MRANAKGSHRSPPCGDDDMRRAYGRGEESGSENCGGGRGAMEGTSSIATCGSQLKMRRREREREVTREMLLNASQLRLATHSVPTYQLWTDLGSSYQFGDILRWRQRGGGWDCHGGGMGEEDNRGQKGEKSAKPSSFVGGAAMILMNQAVDGFCTLANPHVLPASHIRYADGTALTAYIGYLHRRQGHWTLRLCLASIDHAANTELAARDRRQVPLDKTVTCSALPIQLFSDFRYTDVGWYNRTGIMRAVTLALRATRRRPWLSRGLWSAQVWPRAVTSFSSRGLSGTSLGILKPDISGLGVSILAAWPPIVNSSSAMIGRSATFNMISGTSMSTPHLSEIAALLRAAHPDWSPVAIKSVIMTTVDTLDRSGNPIMDKNRLPTIYFALGSGHVNSTKAVDPRLVYDLTSDDYVPYLCGLGYTSKQAQAITRMSGSCDTVGRIPQWDLNYPSMGIFVIHFSPPSIN</sequence>
<feature type="compositionally biased region" description="Polar residues" evidence="3">
    <location>
        <begin position="43"/>
        <end position="52"/>
    </location>
</feature>
<dbReference type="InterPro" id="IPR000209">
    <property type="entry name" value="Peptidase_S8/S53_dom"/>
</dbReference>
<comment type="caution">
    <text evidence="5">The sequence shown here is derived from an EMBL/GenBank/DDBJ whole genome shotgun (WGS) entry which is preliminary data.</text>
</comment>
<accession>A0A843W2B8</accession>
<dbReference type="Proteomes" id="UP000652761">
    <property type="component" value="Unassembled WGS sequence"/>
</dbReference>
<keyword evidence="6" id="KW-1185">Reference proteome</keyword>
<feature type="region of interest" description="Disordered" evidence="3">
    <location>
        <begin position="1"/>
        <end position="62"/>
    </location>
</feature>
<keyword evidence="2" id="KW-0732">Signal</keyword>
<feature type="compositionally biased region" description="Basic and acidic residues" evidence="3">
    <location>
        <begin position="17"/>
        <end position="28"/>
    </location>
</feature>
<dbReference type="EMBL" id="NMUH01002685">
    <property type="protein sequence ID" value="MQM01477.1"/>
    <property type="molecule type" value="Genomic_DNA"/>
</dbReference>
<dbReference type="SUPFAM" id="SSF52743">
    <property type="entry name" value="Subtilisin-like"/>
    <property type="match status" value="1"/>
</dbReference>
<comment type="similarity">
    <text evidence="1">Belongs to the peptidase S8 family.</text>
</comment>
<proteinExistence type="inferred from homology"/>
<dbReference type="PANTHER" id="PTHR10795">
    <property type="entry name" value="PROPROTEIN CONVERTASE SUBTILISIN/KEXIN"/>
    <property type="match status" value="1"/>
</dbReference>
<dbReference type="GO" id="GO:0004252">
    <property type="term" value="F:serine-type endopeptidase activity"/>
    <property type="evidence" value="ECO:0007669"/>
    <property type="project" value="InterPro"/>
</dbReference>
<organism evidence="5 6">
    <name type="scientific">Colocasia esculenta</name>
    <name type="common">Wild taro</name>
    <name type="synonym">Arum esculentum</name>
    <dbReference type="NCBI Taxonomy" id="4460"/>
    <lineage>
        <taxon>Eukaryota</taxon>
        <taxon>Viridiplantae</taxon>
        <taxon>Streptophyta</taxon>
        <taxon>Embryophyta</taxon>
        <taxon>Tracheophyta</taxon>
        <taxon>Spermatophyta</taxon>
        <taxon>Magnoliopsida</taxon>
        <taxon>Liliopsida</taxon>
        <taxon>Araceae</taxon>
        <taxon>Aroideae</taxon>
        <taxon>Colocasieae</taxon>
        <taxon>Colocasia</taxon>
    </lineage>
</organism>
<gene>
    <name evidence="5" type="ORF">Taro_034232</name>
</gene>
<dbReference type="Gene3D" id="3.50.30.30">
    <property type="match status" value="1"/>
</dbReference>
<evidence type="ECO:0000256" key="1">
    <source>
        <dbReference type="ARBA" id="ARBA00011073"/>
    </source>
</evidence>
<dbReference type="InterPro" id="IPR036852">
    <property type="entry name" value="Peptidase_S8/S53_dom_sf"/>
</dbReference>
<evidence type="ECO:0000313" key="5">
    <source>
        <dbReference type="EMBL" id="MQM01477.1"/>
    </source>
</evidence>
<dbReference type="GO" id="GO:0006508">
    <property type="term" value="P:proteolysis"/>
    <property type="evidence" value="ECO:0007669"/>
    <property type="project" value="InterPro"/>
</dbReference>
<dbReference type="Gene3D" id="3.40.50.200">
    <property type="entry name" value="Peptidase S8/S53 domain"/>
    <property type="match status" value="1"/>
</dbReference>
<name>A0A843W2B8_COLES</name>